<dbReference type="GO" id="GO:0051301">
    <property type="term" value="P:cell division"/>
    <property type="evidence" value="ECO:0007669"/>
    <property type="project" value="UniProtKB-KW"/>
</dbReference>
<proteinExistence type="inferred from homology"/>
<reference evidence="4" key="1">
    <citation type="journal article" date="2021" name="mSystems">
        <title>Bacteria and Archaea Synergistically Convert Glycine Betaine to Biogenic Methane in the Formosa Cold Seep of the South China Sea.</title>
        <authorList>
            <person name="Li L."/>
            <person name="Zhang W."/>
            <person name="Zhang S."/>
            <person name="Song L."/>
            <person name="Sun Q."/>
            <person name="Zhang H."/>
            <person name="Xiang H."/>
            <person name="Dong X."/>
        </authorList>
    </citation>
    <scope>NUCLEOTIDE SEQUENCE</scope>
    <source>
        <strain evidence="4">ZWT</strain>
    </source>
</reference>
<comment type="subcellular location">
    <subcellularLocation>
        <location evidence="3">Cytoplasm</location>
    </subcellularLocation>
    <text evidence="3">Associated with two foci at the outer edges of the nucleoid region in young cells, and at four foci within both cell halves in older cells.</text>
</comment>
<dbReference type="Proteomes" id="UP001056429">
    <property type="component" value="Unassembled WGS sequence"/>
</dbReference>
<evidence type="ECO:0000313" key="5">
    <source>
        <dbReference type="Proteomes" id="UP001056429"/>
    </source>
</evidence>
<accession>A0A9J6P861</accession>
<reference evidence="4" key="2">
    <citation type="submission" date="2021-04" db="EMBL/GenBank/DDBJ databases">
        <authorList>
            <person name="Dong X."/>
        </authorList>
    </citation>
    <scope>NUCLEOTIDE SEQUENCE</scope>
    <source>
        <strain evidence="4">ZWT</strain>
    </source>
</reference>
<comment type="caution">
    <text evidence="4">The sequence shown here is derived from an EMBL/GenBank/DDBJ whole genome shotgun (WGS) entry which is preliminary data.</text>
</comment>
<keyword evidence="3" id="KW-0963">Cytoplasm</keyword>
<dbReference type="Gene3D" id="6.10.250.2410">
    <property type="match status" value="1"/>
</dbReference>
<dbReference type="InterPro" id="IPR003768">
    <property type="entry name" value="ScpA"/>
</dbReference>
<dbReference type="EMBL" id="JAGSOJ010000007">
    <property type="protein sequence ID" value="MCM1992763.1"/>
    <property type="molecule type" value="Genomic_DNA"/>
</dbReference>
<keyword evidence="3" id="KW-0132">Cell division</keyword>
<dbReference type="Gene3D" id="1.10.10.580">
    <property type="entry name" value="Structural maintenance of chromosome 1. Chain E"/>
    <property type="match status" value="1"/>
</dbReference>
<dbReference type="GO" id="GO:0007059">
    <property type="term" value="P:chromosome segregation"/>
    <property type="evidence" value="ECO:0007669"/>
    <property type="project" value="UniProtKB-UniRule"/>
</dbReference>
<dbReference type="AlphaFoldDB" id="A0A9J6P861"/>
<evidence type="ECO:0000313" key="4">
    <source>
        <dbReference type="EMBL" id="MCM1992763.1"/>
    </source>
</evidence>
<keyword evidence="3" id="KW-0131">Cell cycle</keyword>
<organism evidence="4 5">
    <name type="scientific">Oceanirhabdus seepicola</name>
    <dbReference type="NCBI Taxonomy" id="2828781"/>
    <lineage>
        <taxon>Bacteria</taxon>
        <taxon>Bacillati</taxon>
        <taxon>Bacillota</taxon>
        <taxon>Clostridia</taxon>
        <taxon>Eubacteriales</taxon>
        <taxon>Clostridiaceae</taxon>
        <taxon>Oceanirhabdus</taxon>
    </lineage>
</organism>
<dbReference type="NCBIfam" id="NF000994">
    <property type="entry name" value="PRK00104.1-3"/>
    <property type="match status" value="1"/>
</dbReference>
<keyword evidence="1 3" id="KW-0159">Chromosome partition</keyword>
<dbReference type="GO" id="GO:0006260">
    <property type="term" value="P:DNA replication"/>
    <property type="evidence" value="ECO:0007669"/>
    <property type="project" value="UniProtKB-UniRule"/>
</dbReference>
<dbReference type="GO" id="GO:0005737">
    <property type="term" value="C:cytoplasm"/>
    <property type="evidence" value="ECO:0007669"/>
    <property type="project" value="UniProtKB-SubCell"/>
</dbReference>
<comment type="subunit">
    <text evidence="3">Component of a cohesin-like complex composed of ScpA, ScpB and the Smc homodimer, in which ScpA and ScpB bind to the head domain of Smc. The presence of the three proteins is required for the association of the complex with DNA.</text>
</comment>
<dbReference type="Pfam" id="PF02616">
    <property type="entry name" value="SMC_ScpA"/>
    <property type="match status" value="1"/>
</dbReference>
<comment type="function">
    <text evidence="3">Participates in chromosomal partition during cell division. May act via the formation of a condensin-like complex containing Smc and ScpB that pull DNA away from mid-cell into both cell halves.</text>
</comment>
<gene>
    <name evidence="3" type="primary">scpA</name>
    <name evidence="4" type="ORF">KDK92_23850</name>
</gene>
<comment type="similarity">
    <text evidence="3">Belongs to the ScpA family.</text>
</comment>
<dbReference type="PANTHER" id="PTHR33969:SF2">
    <property type="entry name" value="SEGREGATION AND CONDENSATION PROTEIN A"/>
    <property type="match status" value="1"/>
</dbReference>
<dbReference type="InterPro" id="IPR023093">
    <property type="entry name" value="ScpA-like_C"/>
</dbReference>
<evidence type="ECO:0000256" key="2">
    <source>
        <dbReference type="ARBA" id="ARBA00044777"/>
    </source>
</evidence>
<dbReference type="PANTHER" id="PTHR33969">
    <property type="entry name" value="SEGREGATION AND CONDENSATION PROTEIN A"/>
    <property type="match status" value="1"/>
</dbReference>
<sequence length="248" mass="29390">MALNIKIHNFEGPFDLLLHLIKKNKMSIYDIKIADITKQYMEYIEAMKNMDLDITSEFIVIAAMLLEMKSKELLPKNNLSDDDGENELTKEDLINKLILYRKFKVAAEYLKGKSKTFGYMFTKKPEIIVEKKEFDLEEMLKGVTLLELFNIYNETMYLYMNKRNENNGIPNEFLIDKYKIEDKMQHINLILKKSRNIQFKSIMKTCESKMEVIVTFLAMLELIKLRNIKVYQKNNFNEIHIERVVDNG</sequence>
<evidence type="ECO:0000256" key="3">
    <source>
        <dbReference type="HAMAP-Rule" id="MF_01805"/>
    </source>
</evidence>
<dbReference type="HAMAP" id="MF_01805">
    <property type="entry name" value="ScpA"/>
    <property type="match status" value="1"/>
</dbReference>
<keyword evidence="5" id="KW-1185">Reference proteome</keyword>
<protein>
    <recommendedName>
        <fullName evidence="2 3">Segregation and condensation protein A</fullName>
    </recommendedName>
</protein>
<dbReference type="RefSeq" id="WP_250861932.1">
    <property type="nucleotide sequence ID" value="NZ_JAGSOJ010000007.1"/>
</dbReference>
<evidence type="ECO:0000256" key="1">
    <source>
        <dbReference type="ARBA" id="ARBA00022829"/>
    </source>
</evidence>
<name>A0A9J6P861_9CLOT</name>